<name>A0A448S8G4_SERFO</name>
<accession>A0A448S8G4</accession>
<organism evidence="1 2">
    <name type="scientific">Serratia fonticola</name>
    <dbReference type="NCBI Taxonomy" id="47917"/>
    <lineage>
        <taxon>Bacteria</taxon>
        <taxon>Pseudomonadati</taxon>
        <taxon>Pseudomonadota</taxon>
        <taxon>Gammaproteobacteria</taxon>
        <taxon>Enterobacterales</taxon>
        <taxon>Yersiniaceae</taxon>
        <taxon>Serratia</taxon>
    </lineage>
</organism>
<proteinExistence type="predicted"/>
<sequence>MTPTKHQIELELAQRATKIRSSGRFHQAIIKHGVLIDETYRNHPMFYKIIFRNSRFIICSTLLAIYYTQGEAALKDVKAIFKGKDIISENALDSFLFFLRVGRWLEVKKDDQDRRTLLFRPTPNALRQTHELVSSMALPYQTLAPEIPVADLLDQSWFLPAFFKVYGQLMIQEIYLNDLVPQAALFITKDAGHMVLLMLFMESIRHNSHMLFLSSAEIAKFSSVSRTHINRILLAAEKSGLLTTKNNVLIELNSSFIEMAERYFSLYMAMVGYSLDGACQQHNN</sequence>
<protein>
    <submittedName>
        <fullName evidence="1">Uncharacterized protein</fullName>
    </submittedName>
</protein>
<gene>
    <name evidence="1" type="ORF">NCTC13193_00958</name>
</gene>
<evidence type="ECO:0000313" key="2">
    <source>
        <dbReference type="Proteomes" id="UP000270487"/>
    </source>
</evidence>
<dbReference type="EMBL" id="LR134492">
    <property type="protein sequence ID" value="VEI63977.1"/>
    <property type="molecule type" value="Genomic_DNA"/>
</dbReference>
<reference evidence="1 2" key="1">
    <citation type="submission" date="2018-12" db="EMBL/GenBank/DDBJ databases">
        <authorList>
            <consortium name="Pathogen Informatics"/>
        </authorList>
    </citation>
    <scope>NUCLEOTIDE SEQUENCE [LARGE SCALE GENOMIC DNA]</scope>
    <source>
        <strain evidence="1 2">NCTC13193</strain>
    </source>
</reference>
<evidence type="ECO:0000313" key="1">
    <source>
        <dbReference type="EMBL" id="VEI63977.1"/>
    </source>
</evidence>
<dbReference type="Proteomes" id="UP000270487">
    <property type="component" value="Chromosome"/>
</dbReference>
<dbReference type="AlphaFoldDB" id="A0A448S8G4"/>